<keyword evidence="2" id="KW-1185">Reference proteome</keyword>
<dbReference type="InterPro" id="IPR012340">
    <property type="entry name" value="NA-bd_OB-fold"/>
</dbReference>
<evidence type="ECO:0000313" key="1">
    <source>
        <dbReference type="EMBL" id="KAK4504315.1"/>
    </source>
</evidence>
<evidence type="ECO:0000313" key="2">
    <source>
        <dbReference type="Proteomes" id="UP001305779"/>
    </source>
</evidence>
<sequence>MPSSSCAKIPHRGTITSFDHSLKSGYIVSASRRSSWVFNLSDIKGDKKWVQQGMTVSFDVVGFAAKNIQQDLISYALADGPEPVAVGTEPHEVLAS</sequence>
<proteinExistence type="predicted"/>
<organism evidence="1 2">
    <name type="scientific">Zasmidium cellare</name>
    <name type="common">Wine cellar mold</name>
    <name type="synonym">Racodium cellare</name>
    <dbReference type="NCBI Taxonomy" id="395010"/>
    <lineage>
        <taxon>Eukaryota</taxon>
        <taxon>Fungi</taxon>
        <taxon>Dikarya</taxon>
        <taxon>Ascomycota</taxon>
        <taxon>Pezizomycotina</taxon>
        <taxon>Dothideomycetes</taxon>
        <taxon>Dothideomycetidae</taxon>
        <taxon>Mycosphaerellales</taxon>
        <taxon>Mycosphaerellaceae</taxon>
        <taxon>Zasmidium</taxon>
    </lineage>
</organism>
<dbReference type="Proteomes" id="UP001305779">
    <property type="component" value="Unassembled WGS sequence"/>
</dbReference>
<protein>
    <submittedName>
        <fullName evidence="1">Uncharacterized protein</fullName>
    </submittedName>
</protein>
<name>A0ABR0ET77_ZASCE</name>
<accession>A0ABR0ET77</accession>
<dbReference type="Gene3D" id="2.40.50.140">
    <property type="entry name" value="Nucleic acid-binding proteins"/>
    <property type="match status" value="1"/>
</dbReference>
<gene>
    <name evidence="1" type="ORF">PRZ48_005231</name>
</gene>
<reference evidence="1 2" key="1">
    <citation type="journal article" date="2023" name="G3 (Bethesda)">
        <title>A chromosome-level genome assembly of Zasmidium syzygii isolated from banana leaves.</title>
        <authorList>
            <person name="van Westerhoven A.C."/>
            <person name="Mehrabi R."/>
            <person name="Talebi R."/>
            <person name="Steentjes M.B.F."/>
            <person name="Corcolon B."/>
            <person name="Chong P.A."/>
            <person name="Kema G.H.J."/>
            <person name="Seidl M.F."/>
        </authorList>
    </citation>
    <scope>NUCLEOTIDE SEQUENCE [LARGE SCALE GENOMIC DNA]</scope>
    <source>
        <strain evidence="1 2">P124</strain>
    </source>
</reference>
<comment type="caution">
    <text evidence="1">The sequence shown here is derived from an EMBL/GenBank/DDBJ whole genome shotgun (WGS) entry which is preliminary data.</text>
</comment>
<dbReference type="EMBL" id="JAXOVC010000003">
    <property type="protein sequence ID" value="KAK4504315.1"/>
    <property type="molecule type" value="Genomic_DNA"/>
</dbReference>